<keyword evidence="3" id="KW-1185">Reference proteome</keyword>
<organism evidence="2 3">
    <name type="scientific">Lupinus albus</name>
    <name type="common">White lupine</name>
    <name type="synonym">Lupinus termis</name>
    <dbReference type="NCBI Taxonomy" id="3870"/>
    <lineage>
        <taxon>Eukaryota</taxon>
        <taxon>Viridiplantae</taxon>
        <taxon>Streptophyta</taxon>
        <taxon>Embryophyta</taxon>
        <taxon>Tracheophyta</taxon>
        <taxon>Spermatophyta</taxon>
        <taxon>Magnoliopsida</taxon>
        <taxon>eudicotyledons</taxon>
        <taxon>Gunneridae</taxon>
        <taxon>Pentapetalae</taxon>
        <taxon>rosids</taxon>
        <taxon>fabids</taxon>
        <taxon>Fabales</taxon>
        <taxon>Fabaceae</taxon>
        <taxon>Papilionoideae</taxon>
        <taxon>50 kb inversion clade</taxon>
        <taxon>genistoids sensu lato</taxon>
        <taxon>core genistoids</taxon>
        <taxon>Genisteae</taxon>
        <taxon>Lupinus</taxon>
    </lineage>
</organism>
<dbReference type="EMBL" id="WOCE01000003">
    <property type="protein sequence ID" value="KAE9616699.1"/>
    <property type="molecule type" value="Genomic_DNA"/>
</dbReference>
<evidence type="ECO:0000313" key="2">
    <source>
        <dbReference type="EMBL" id="KAE9616699.1"/>
    </source>
</evidence>
<protein>
    <submittedName>
        <fullName evidence="2">Uncharacterized protein</fullName>
    </submittedName>
</protein>
<dbReference type="Proteomes" id="UP000447434">
    <property type="component" value="Chromosome 3"/>
</dbReference>
<proteinExistence type="predicted"/>
<feature type="region of interest" description="Disordered" evidence="1">
    <location>
        <begin position="27"/>
        <end position="49"/>
    </location>
</feature>
<name>A0A6A4QSR2_LUPAL</name>
<evidence type="ECO:0000256" key="1">
    <source>
        <dbReference type="SAM" id="MobiDB-lite"/>
    </source>
</evidence>
<evidence type="ECO:0000313" key="3">
    <source>
        <dbReference type="Proteomes" id="UP000447434"/>
    </source>
</evidence>
<reference evidence="3" key="1">
    <citation type="journal article" date="2020" name="Nat. Commun.">
        <title>Genome sequence of the cluster root forming white lupin.</title>
        <authorList>
            <person name="Hufnagel B."/>
            <person name="Marques A."/>
            <person name="Soriano A."/>
            <person name="Marques L."/>
            <person name="Divol F."/>
            <person name="Doumas P."/>
            <person name="Sallet E."/>
            <person name="Mancinotti D."/>
            <person name="Carrere S."/>
            <person name="Marande W."/>
            <person name="Arribat S."/>
            <person name="Keller J."/>
            <person name="Huneau C."/>
            <person name="Blein T."/>
            <person name="Aime D."/>
            <person name="Laguerre M."/>
            <person name="Taylor J."/>
            <person name="Schubert V."/>
            <person name="Nelson M."/>
            <person name="Geu-Flores F."/>
            <person name="Crespi M."/>
            <person name="Gallardo-Guerrero K."/>
            <person name="Delaux P.-M."/>
            <person name="Salse J."/>
            <person name="Berges H."/>
            <person name="Guyot R."/>
            <person name="Gouzy J."/>
            <person name="Peret B."/>
        </authorList>
    </citation>
    <scope>NUCLEOTIDE SEQUENCE [LARGE SCALE GENOMIC DNA]</scope>
    <source>
        <strain evidence="3">cv. Amiga</strain>
    </source>
</reference>
<accession>A0A6A4QSR2</accession>
<comment type="caution">
    <text evidence="2">The sequence shown here is derived from an EMBL/GenBank/DDBJ whole genome shotgun (WGS) entry which is preliminary data.</text>
</comment>
<gene>
    <name evidence="2" type="ORF">Lalb_Chr03g0027581</name>
</gene>
<sequence length="49" mass="5669">MAKYQVNNMDDLHVRTHKFINLEESPNAIGLQDPSSDRKRSCDFSSYPL</sequence>
<dbReference type="AlphaFoldDB" id="A0A6A4QSR2"/>